<feature type="repeat" description="WD" evidence="3">
    <location>
        <begin position="90"/>
        <end position="131"/>
    </location>
</feature>
<evidence type="ECO:0000313" key="5">
    <source>
        <dbReference type="EMBL" id="ORX67822.1"/>
    </source>
</evidence>
<keyword evidence="6" id="KW-1185">Reference proteome</keyword>
<comment type="caution">
    <text evidence="5">The sequence shown here is derived from an EMBL/GenBank/DDBJ whole genome shotgun (WGS) entry which is preliminary data.</text>
</comment>
<keyword evidence="1 3" id="KW-0853">WD repeat</keyword>
<protein>
    <submittedName>
        <fullName evidence="5">Mitotic checkpoint protein BUB3-like protein</fullName>
    </submittedName>
</protein>
<dbReference type="InterPro" id="IPR015943">
    <property type="entry name" value="WD40/YVTN_repeat-like_dom_sf"/>
</dbReference>
<dbReference type="OrthoDB" id="10262475at2759"/>
<dbReference type="PANTHER" id="PTHR10971">
    <property type="entry name" value="MRNA EXPORT FACTOR AND BUB3"/>
    <property type="match status" value="1"/>
</dbReference>
<evidence type="ECO:0000256" key="4">
    <source>
        <dbReference type="SAM" id="MobiDB-lite"/>
    </source>
</evidence>
<name>A0A1Y1W353_9FUNG</name>
<evidence type="ECO:0000313" key="6">
    <source>
        <dbReference type="Proteomes" id="UP000193922"/>
    </source>
</evidence>
<dbReference type="EMBL" id="MCFD01000011">
    <property type="protein sequence ID" value="ORX67822.1"/>
    <property type="molecule type" value="Genomic_DNA"/>
</dbReference>
<proteinExistence type="predicted"/>
<accession>A0A1Y1W353</accession>
<feature type="repeat" description="WD" evidence="3">
    <location>
        <begin position="235"/>
        <end position="269"/>
    </location>
</feature>
<reference evidence="5 6" key="1">
    <citation type="submission" date="2016-07" db="EMBL/GenBank/DDBJ databases">
        <title>Pervasive Adenine N6-methylation of Active Genes in Fungi.</title>
        <authorList>
            <consortium name="DOE Joint Genome Institute"/>
            <person name="Mondo S.J."/>
            <person name="Dannebaum R.O."/>
            <person name="Kuo R.C."/>
            <person name="Labutti K."/>
            <person name="Haridas S."/>
            <person name="Kuo A."/>
            <person name="Salamov A."/>
            <person name="Ahrendt S.R."/>
            <person name="Lipzen A."/>
            <person name="Sullivan W."/>
            <person name="Andreopoulos W.B."/>
            <person name="Clum A."/>
            <person name="Lindquist E."/>
            <person name="Daum C."/>
            <person name="Ramamoorthy G.K."/>
            <person name="Gryganskyi A."/>
            <person name="Culley D."/>
            <person name="Magnuson J.K."/>
            <person name="James T.Y."/>
            <person name="O'Malley M.A."/>
            <person name="Stajich J.E."/>
            <person name="Spatafora J.W."/>
            <person name="Visel A."/>
            <person name="Grigoriev I.V."/>
        </authorList>
    </citation>
    <scope>NUCLEOTIDE SEQUENCE [LARGE SCALE GENOMIC DNA]</scope>
    <source>
        <strain evidence="5 6">ATCC 12442</strain>
    </source>
</reference>
<feature type="compositionally biased region" description="Basic and acidic residues" evidence="4">
    <location>
        <begin position="315"/>
        <end position="325"/>
    </location>
</feature>
<feature type="region of interest" description="Disordered" evidence="4">
    <location>
        <begin position="298"/>
        <end position="325"/>
    </location>
</feature>
<dbReference type="AlphaFoldDB" id="A0A1Y1W353"/>
<dbReference type="Proteomes" id="UP000193922">
    <property type="component" value="Unassembled WGS sequence"/>
</dbReference>
<dbReference type="PROSITE" id="PS50082">
    <property type="entry name" value="WD_REPEATS_2"/>
    <property type="match status" value="2"/>
</dbReference>
<dbReference type="SMART" id="SM00320">
    <property type="entry name" value="WD40"/>
    <property type="match status" value="5"/>
</dbReference>
<dbReference type="STRING" id="61395.A0A1Y1W353"/>
<sequence length="325" mass="36711">MAQQYELEHPPSDGISRIKFHPTNDTRLLVSSWDQRVRLYDVKTNQLIASHHGHAAAVLDIAFGNTTSFSGGLDRRLISWEENFTTERELGRHEGEISALEYVPSHSILLSGSWDRTMRAWDERATQPMVSKVNLDERVYSMSAEGNLAVVALAGRKFIVFDVRNLETPLEERESSLKYPTRCVKLMPSGQGYVCGSVEGRVAVEYLQDVKDKQHYAFKCHRQTTDEGIDLVYPVNSVAFHPVHHTFVTGGSDAIVALWDPENKKRLRQYQKYPTGISSLDFNASGNILAIASSYTYDEGEKSHPPDSVWIKPVTDQETRPKSKK</sequence>
<dbReference type="Pfam" id="PF00400">
    <property type="entry name" value="WD40"/>
    <property type="match status" value="3"/>
</dbReference>
<organism evidence="5 6">
    <name type="scientific">Linderina pennispora</name>
    <dbReference type="NCBI Taxonomy" id="61395"/>
    <lineage>
        <taxon>Eukaryota</taxon>
        <taxon>Fungi</taxon>
        <taxon>Fungi incertae sedis</taxon>
        <taxon>Zoopagomycota</taxon>
        <taxon>Kickxellomycotina</taxon>
        <taxon>Kickxellomycetes</taxon>
        <taxon>Kickxellales</taxon>
        <taxon>Kickxellaceae</taxon>
        <taxon>Linderina</taxon>
    </lineage>
</organism>
<evidence type="ECO:0000256" key="2">
    <source>
        <dbReference type="ARBA" id="ARBA00022737"/>
    </source>
</evidence>
<keyword evidence="2" id="KW-0677">Repeat</keyword>
<dbReference type="RefSeq" id="XP_040741668.1">
    <property type="nucleotide sequence ID" value="XM_040888121.1"/>
</dbReference>
<dbReference type="PROSITE" id="PS50294">
    <property type="entry name" value="WD_REPEATS_REGION"/>
    <property type="match status" value="1"/>
</dbReference>
<evidence type="ECO:0000256" key="3">
    <source>
        <dbReference type="PROSITE-ProRule" id="PRU00221"/>
    </source>
</evidence>
<evidence type="ECO:0000256" key="1">
    <source>
        <dbReference type="ARBA" id="ARBA00022574"/>
    </source>
</evidence>
<dbReference type="GeneID" id="63804769"/>
<dbReference type="SUPFAM" id="SSF50978">
    <property type="entry name" value="WD40 repeat-like"/>
    <property type="match status" value="1"/>
</dbReference>
<dbReference type="InterPro" id="IPR036322">
    <property type="entry name" value="WD40_repeat_dom_sf"/>
</dbReference>
<dbReference type="InterPro" id="IPR001680">
    <property type="entry name" value="WD40_rpt"/>
</dbReference>
<dbReference type="Gene3D" id="2.130.10.10">
    <property type="entry name" value="YVTN repeat-like/Quinoprotein amine dehydrogenase"/>
    <property type="match status" value="1"/>
</dbReference>
<gene>
    <name evidence="5" type="ORF">DL89DRAFT_269011</name>
</gene>